<keyword evidence="2" id="KW-1185">Reference proteome</keyword>
<sequence length="737" mass="82336">MAGSGFNVISFQIDPNSQPKPTKANPSSNPYMTTIPPMKQEKRKRSQTPERPILFQEYDPHTGPKKKKNYTPEEMRKHKKQLKESRALRRLNNFAETEGSLYPSFPGIPNDPKYMLTLEEKVDINGPKALLNKFSEKKLFLGSGQRPIRPEELDVDQLLIWSCLEFYQRLYHAPKGPIYKLSFTQCAPFWLLFGHLFLSYHATYSTTNSYALACAHYLRNKKKSVTDTTESETEVTGNETGLGPDSGPNTREGYMRSNDSLIPGVDTYLAPFLGPIQQSSAAFPRNTTETTTTANGKKKRRPKETPANQSPSCATVYELHFDFDKEIVYFEKLRGGHSHPITEIFNKKISFALKNMIVEDHVVKCSRYVQSKDKIITEFENNFPVPMSITVSEPVFDPAPVRSTTSDLKPPLNPPKPNFQVLTLDLTPTIDKKSKKLDDIVCTGSKPITNSNAVEHQHSKARTDKGKSKTPETIPSESTPAQVPVAKPVPASGPNDIAVLGSNTISGDKQASNLTETHESKSDPTPKLKPLPKPKEPEVLSRLKQNLLAQYCDRNNLSIDDINNKLNKPLEPTKFMENEMAKTTPSATKPKPKPKSKPGPKPKPKENPKPKKYKRTVLKPLKRDTPSGSSTSTIIPAPKPEPRATTIDNLSLLCGLLGLSCLPNFQAGNLRSKYLVTKQQTWITVFEDVGRGLGGVVVNRDENGSWKKSFQASSRATVQCLHIHTIINPTHWLSPNY</sequence>
<reference evidence="1" key="1">
    <citation type="submission" date="2023-04" db="EMBL/GenBank/DDBJ databases">
        <title>Ambrosiozyma monospora NBRC 10751.</title>
        <authorList>
            <person name="Ichikawa N."/>
            <person name="Sato H."/>
            <person name="Tonouchi N."/>
        </authorList>
    </citation>
    <scope>NUCLEOTIDE SEQUENCE</scope>
    <source>
        <strain evidence="1">NBRC 10751</strain>
    </source>
</reference>
<accession>A0ACB5SUU4</accession>
<gene>
    <name evidence="1" type="ORF">Amon02_000150200</name>
</gene>
<evidence type="ECO:0000313" key="1">
    <source>
        <dbReference type="EMBL" id="GME73706.1"/>
    </source>
</evidence>
<proteinExistence type="predicted"/>
<dbReference type="Proteomes" id="UP001165064">
    <property type="component" value="Unassembled WGS sequence"/>
</dbReference>
<organism evidence="1 2">
    <name type="scientific">Ambrosiozyma monospora</name>
    <name type="common">Yeast</name>
    <name type="synonym">Endomycopsis monosporus</name>
    <dbReference type="NCBI Taxonomy" id="43982"/>
    <lineage>
        <taxon>Eukaryota</taxon>
        <taxon>Fungi</taxon>
        <taxon>Dikarya</taxon>
        <taxon>Ascomycota</taxon>
        <taxon>Saccharomycotina</taxon>
        <taxon>Pichiomycetes</taxon>
        <taxon>Pichiales</taxon>
        <taxon>Pichiaceae</taxon>
        <taxon>Ambrosiozyma</taxon>
    </lineage>
</organism>
<name>A0ACB5SUU4_AMBMO</name>
<dbReference type="EMBL" id="BSXS01000739">
    <property type="protein sequence ID" value="GME73706.1"/>
    <property type="molecule type" value="Genomic_DNA"/>
</dbReference>
<evidence type="ECO:0000313" key="2">
    <source>
        <dbReference type="Proteomes" id="UP001165064"/>
    </source>
</evidence>
<comment type="caution">
    <text evidence="1">The sequence shown here is derived from an EMBL/GenBank/DDBJ whole genome shotgun (WGS) entry which is preliminary data.</text>
</comment>
<protein>
    <submittedName>
        <fullName evidence="1">Unnamed protein product</fullName>
    </submittedName>
</protein>